<feature type="transmembrane region" description="Helical" evidence="11">
    <location>
        <begin position="188"/>
        <end position="212"/>
    </location>
</feature>
<dbReference type="InterPro" id="IPR004513">
    <property type="entry name" value="FtsX"/>
</dbReference>
<evidence type="ECO:0000259" key="12">
    <source>
        <dbReference type="Pfam" id="PF02687"/>
    </source>
</evidence>
<feature type="domain" description="ABC3 transporter permease C-terminal" evidence="12">
    <location>
        <begin position="191"/>
        <end position="311"/>
    </location>
</feature>
<evidence type="ECO:0000313" key="15">
    <source>
        <dbReference type="Proteomes" id="UP000178099"/>
    </source>
</evidence>
<evidence type="ECO:0000256" key="9">
    <source>
        <dbReference type="ARBA" id="ARBA00023306"/>
    </source>
</evidence>
<evidence type="ECO:0000256" key="8">
    <source>
        <dbReference type="ARBA" id="ARBA00023136"/>
    </source>
</evidence>
<accession>A0A1G2DC24</accession>
<evidence type="ECO:0000256" key="6">
    <source>
        <dbReference type="ARBA" id="ARBA00022692"/>
    </source>
</evidence>
<dbReference type="PIRSF" id="PIRSF003097">
    <property type="entry name" value="FtsX"/>
    <property type="match status" value="1"/>
</dbReference>
<dbReference type="InterPro" id="IPR003838">
    <property type="entry name" value="ABC3_permease_C"/>
</dbReference>
<dbReference type="Gene3D" id="3.30.70.3040">
    <property type="match status" value="1"/>
</dbReference>
<keyword evidence="4 10" id="KW-1003">Cell membrane</keyword>
<evidence type="ECO:0000256" key="7">
    <source>
        <dbReference type="ARBA" id="ARBA00022989"/>
    </source>
</evidence>
<dbReference type="Pfam" id="PF18075">
    <property type="entry name" value="FtsX_ECD"/>
    <property type="match status" value="1"/>
</dbReference>
<dbReference type="PANTHER" id="PTHR47755">
    <property type="entry name" value="CELL DIVISION PROTEIN FTSX"/>
    <property type="match status" value="1"/>
</dbReference>
<protein>
    <recommendedName>
        <fullName evidence="3 10">Cell division protein FtsX</fullName>
    </recommendedName>
</protein>
<sequence length="317" mass="34999">MINFFMWTDIKRISRAGFLGFWRNKFVSLASMLVITVTLFMFGSLIFIGVSLETALERIQAKVDVDVYFTTEASEADILALKKTLLELPEVATVSYTTRESALAQFKKRHESDFLTLQALDELGENPLGASLNILAKETSQYETIARFLDNQTAALANAGELIDSVNYYQNKGAIDKLANIVAGTEKIGIALVLALAFISVIITFNTIRLAIYTAREEIAVMRLVGAGTRYIQGPFVVEGFLYGVISAVVAIGLFFPLTYWLGDRAEQFFGGINLYSYYLANFFEIAAILLGTGVLLGVGSSFFAVGRYISKKYFTA</sequence>
<proteinExistence type="inferred from homology"/>
<evidence type="ECO:0000256" key="11">
    <source>
        <dbReference type="SAM" id="Phobius"/>
    </source>
</evidence>
<reference evidence="14 15" key="1">
    <citation type="journal article" date="2016" name="Nat. Commun.">
        <title>Thousands of microbial genomes shed light on interconnected biogeochemical processes in an aquifer system.</title>
        <authorList>
            <person name="Anantharaman K."/>
            <person name="Brown C.T."/>
            <person name="Hug L.A."/>
            <person name="Sharon I."/>
            <person name="Castelle C.J."/>
            <person name="Probst A.J."/>
            <person name="Thomas B.C."/>
            <person name="Singh A."/>
            <person name="Wilkins M.J."/>
            <person name="Karaoz U."/>
            <person name="Brodie E.L."/>
            <person name="Williams K.H."/>
            <person name="Hubbard S.S."/>
            <person name="Banfield J.F."/>
        </authorList>
    </citation>
    <scope>NUCLEOTIDE SEQUENCE [LARGE SCALE GENOMIC DNA]</scope>
</reference>
<feature type="transmembrane region" description="Helical" evidence="11">
    <location>
        <begin position="240"/>
        <end position="263"/>
    </location>
</feature>
<evidence type="ECO:0000313" key="14">
    <source>
        <dbReference type="EMBL" id="OGZ10471.1"/>
    </source>
</evidence>
<organism evidence="14 15">
    <name type="scientific">Candidatus Lloydbacteria bacterium RIFCSPHIGHO2_02_FULL_51_22</name>
    <dbReference type="NCBI Taxonomy" id="1798663"/>
    <lineage>
        <taxon>Bacteria</taxon>
        <taxon>Candidatus Lloydiibacteriota</taxon>
    </lineage>
</organism>
<keyword evidence="8 10" id="KW-0472">Membrane</keyword>
<gene>
    <name evidence="14" type="ORF">A3D67_03700</name>
</gene>
<evidence type="ECO:0000256" key="3">
    <source>
        <dbReference type="ARBA" id="ARBA00021907"/>
    </source>
</evidence>
<evidence type="ECO:0000259" key="13">
    <source>
        <dbReference type="Pfam" id="PF18075"/>
    </source>
</evidence>
<name>A0A1G2DC24_9BACT</name>
<evidence type="ECO:0000256" key="5">
    <source>
        <dbReference type="ARBA" id="ARBA00022618"/>
    </source>
</evidence>
<dbReference type="AlphaFoldDB" id="A0A1G2DC24"/>
<dbReference type="GO" id="GO:0005886">
    <property type="term" value="C:plasma membrane"/>
    <property type="evidence" value="ECO:0007669"/>
    <property type="project" value="UniProtKB-SubCell"/>
</dbReference>
<comment type="similarity">
    <text evidence="2 10">Belongs to the ABC-4 integral membrane protein family. FtsX subfamily.</text>
</comment>
<comment type="caution">
    <text evidence="14">The sequence shown here is derived from an EMBL/GenBank/DDBJ whole genome shotgun (WGS) entry which is preliminary data.</text>
</comment>
<comment type="subcellular location">
    <subcellularLocation>
        <location evidence="1">Cell membrane</location>
        <topology evidence="1">Multi-pass membrane protein</topology>
    </subcellularLocation>
</comment>
<keyword evidence="9 10" id="KW-0131">Cell cycle</keyword>
<evidence type="ECO:0000256" key="1">
    <source>
        <dbReference type="ARBA" id="ARBA00004651"/>
    </source>
</evidence>
<feature type="transmembrane region" description="Helical" evidence="11">
    <location>
        <begin position="283"/>
        <end position="306"/>
    </location>
</feature>
<dbReference type="Pfam" id="PF02687">
    <property type="entry name" value="FtsX"/>
    <property type="match status" value="1"/>
</dbReference>
<feature type="domain" description="FtsX extracellular" evidence="13">
    <location>
        <begin position="63"/>
        <end position="150"/>
    </location>
</feature>
<dbReference type="InterPro" id="IPR040690">
    <property type="entry name" value="FtsX_ECD"/>
</dbReference>
<keyword evidence="6 11" id="KW-0812">Transmembrane</keyword>
<dbReference type="GO" id="GO:0051301">
    <property type="term" value="P:cell division"/>
    <property type="evidence" value="ECO:0007669"/>
    <property type="project" value="UniProtKB-KW"/>
</dbReference>
<evidence type="ECO:0000256" key="4">
    <source>
        <dbReference type="ARBA" id="ARBA00022475"/>
    </source>
</evidence>
<feature type="transmembrane region" description="Helical" evidence="11">
    <location>
        <begin position="26"/>
        <end position="48"/>
    </location>
</feature>
<dbReference type="EMBL" id="MHLN01000040">
    <property type="protein sequence ID" value="OGZ10471.1"/>
    <property type="molecule type" value="Genomic_DNA"/>
</dbReference>
<dbReference type="Proteomes" id="UP000178099">
    <property type="component" value="Unassembled WGS sequence"/>
</dbReference>
<evidence type="ECO:0000256" key="2">
    <source>
        <dbReference type="ARBA" id="ARBA00007379"/>
    </source>
</evidence>
<keyword evidence="7 11" id="KW-1133">Transmembrane helix</keyword>
<keyword evidence="5 10" id="KW-0132">Cell division</keyword>
<evidence type="ECO:0000256" key="10">
    <source>
        <dbReference type="PIRNR" id="PIRNR003097"/>
    </source>
</evidence>
<dbReference type="PANTHER" id="PTHR47755:SF1">
    <property type="entry name" value="CELL DIVISION PROTEIN FTSX"/>
    <property type="match status" value="1"/>
</dbReference>